<dbReference type="Proteomes" id="UP000005143">
    <property type="component" value="Unassembled WGS sequence"/>
</dbReference>
<dbReference type="AlphaFoldDB" id="H0E9A5"/>
<dbReference type="SUPFAM" id="SSF51905">
    <property type="entry name" value="FAD/NAD(P)-binding domain"/>
    <property type="match status" value="1"/>
</dbReference>
<dbReference type="OrthoDB" id="833207at2"/>
<reference evidence="1 2" key="1">
    <citation type="journal article" date="2013" name="Biodegradation">
        <title>Quantitative proteomic analysis of ibuprofen-degrading Patulibacter sp. strain I11.</title>
        <authorList>
            <person name="Almeida B."/>
            <person name="Kjeldal H."/>
            <person name="Lolas I."/>
            <person name="Knudsen A.D."/>
            <person name="Carvalho G."/>
            <person name="Nielsen K.L."/>
            <person name="Barreto Crespo M.T."/>
            <person name="Stensballe A."/>
            <person name="Nielsen J.L."/>
        </authorList>
    </citation>
    <scope>NUCLEOTIDE SEQUENCE [LARGE SCALE GENOMIC DNA]</scope>
    <source>
        <strain evidence="1 2">I11</strain>
    </source>
</reference>
<dbReference type="RefSeq" id="WP_007577504.1">
    <property type="nucleotide sequence ID" value="NZ_AGUD01000255.1"/>
</dbReference>
<evidence type="ECO:0000313" key="1">
    <source>
        <dbReference type="EMBL" id="EHN09744.1"/>
    </source>
</evidence>
<sequence>MTSATVVGSGPNGLAAALTLAAEGIDVTVLEAADRFGGGTRTSELTLPGLLHDECSAAHPLAVDNAFTRRFDLGAHGLTWRWAEVEYAHPLDGGGGAAAWRSVAETAAALGGSDGRRWSAVFGGLTERFDDIVPDFTQPMTRVPSHPLKMARFGAFSGMPAGVLARLWSEPEARALFAGVAAHALRPFSSPLSAAIGVALGTAAHRYGWPVAEGGSRAISDAMVSLLRRHGATLETGVEVTSLDELGTPDVVLFDLAPAAAARIAGDRIPARVGRALRRFRHGPATFKVEFAVQDGIPWTYEPTRRAGTVHVCGDLRETAIAERMVNRGQMPERPFVLLCQQYLADPTRSNGDVHPIYAYAHVPSGWTGDATAQIEAQIERYAPGFRDRILARNVRDVSQTRAYNANFVGGDTITGSNDPLQMVFRPRVALDPYSLGSPGLFICSAATPPGAGAHGMCGFNAAQSALRGLR</sequence>
<dbReference type="PANTHER" id="PTHR10668">
    <property type="entry name" value="PHYTOENE DEHYDROGENASE"/>
    <property type="match status" value="1"/>
</dbReference>
<dbReference type="Gene3D" id="3.50.50.60">
    <property type="entry name" value="FAD/NAD(P)-binding domain"/>
    <property type="match status" value="1"/>
</dbReference>
<protein>
    <submittedName>
        <fullName evidence="1">Phytoene dehydrogenase</fullName>
    </submittedName>
</protein>
<dbReference type="Pfam" id="PF13450">
    <property type="entry name" value="NAD_binding_8"/>
    <property type="match status" value="1"/>
</dbReference>
<organism evidence="1 2">
    <name type="scientific">Patulibacter medicamentivorans</name>
    <dbReference type="NCBI Taxonomy" id="1097667"/>
    <lineage>
        <taxon>Bacteria</taxon>
        <taxon>Bacillati</taxon>
        <taxon>Actinomycetota</taxon>
        <taxon>Thermoleophilia</taxon>
        <taxon>Solirubrobacterales</taxon>
        <taxon>Patulibacteraceae</taxon>
        <taxon>Patulibacter</taxon>
    </lineage>
</organism>
<name>H0E9A5_9ACTN</name>
<accession>H0E9A5</accession>
<keyword evidence="2" id="KW-1185">Reference proteome</keyword>
<dbReference type="PANTHER" id="PTHR10668:SF105">
    <property type="entry name" value="DEHYDROGENASE-RELATED"/>
    <property type="match status" value="1"/>
</dbReference>
<dbReference type="EMBL" id="AGUD01000255">
    <property type="protein sequence ID" value="EHN09744.1"/>
    <property type="molecule type" value="Genomic_DNA"/>
</dbReference>
<evidence type="ECO:0000313" key="2">
    <source>
        <dbReference type="Proteomes" id="UP000005143"/>
    </source>
</evidence>
<gene>
    <name evidence="1" type="ORF">PAI11_34220</name>
</gene>
<comment type="caution">
    <text evidence="1">The sequence shown here is derived from an EMBL/GenBank/DDBJ whole genome shotgun (WGS) entry which is preliminary data.</text>
</comment>
<proteinExistence type="predicted"/>
<dbReference type="PATRIC" id="fig|1097667.3.peg.3393"/>
<dbReference type="InterPro" id="IPR036188">
    <property type="entry name" value="FAD/NAD-bd_sf"/>
</dbReference>